<dbReference type="Proteomes" id="UP000193240">
    <property type="component" value="Unassembled WGS sequence"/>
</dbReference>
<name>A0A1Y2LK87_EPING</name>
<proteinExistence type="predicted"/>
<evidence type="ECO:0000313" key="2">
    <source>
        <dbReference type="Proteomes" id="UP000193240"/>
    </source>
</evidence>
<reference evidence="1 2" key="1">
    <citation type="journal article" date="2017" name="Genome Announc.">
        <title>Genome sequence of the saprophytic ascomycete Epicoccum nigrum ICMP 19927 strain isolated from New Zealand.</title>
        <authorList>
            <person name="Fokin M."/>
            <person name="Fleetwood D."/>
            <person name="Weir B.S."/>
            <person name="Villas-Boas S.G."/>
        </authorList>
    </citation>
    <scope>NUCLEOTIDE SEQUENCE [LARGE SCALE GENOMIC DNA]</scope>
    <source>
        <strain evidence="1 2">ICMP 19927</strain>
    </source>
</reference>
<protein>
    <submittedName>
        <fullName evidence="1">Uncharacterized protein</fullName>
    </submittedName>
</protein>
<evidence type="ECO:0000313" key="1">
    <source>
        <dbReference type="EMBL" id="OSS44160.1"/>
    </source>
</evidence>
<dbReference type="EMBL" id="KZ107859">
    <property type="protein sequence ID" value="OSS44160.1"/>
    <property type="molecule type" value="Genomic_DNA"/>
</dbReference>
<gene>
    <name evidence="1" type="ORF">B5807_11221</name>
</gene>
<dbReference type="InParanoid" id="A0A1Y2LK87"/>
<keyword evidence="2" id="KW-1185">Reference proteome</keyword>
<dbReference type="AlphaFoldDB" id="A0A1Y2LK87"/>
<sequence length="302" mass="33006">MYGNFCERNITERLRYAPACRSLLPLSLLLLHPRKLNTSNPLLLPVRLPLLPLLRNDPRPLRQLILVRVGLGRSTLAGGALGLLRVPTRSRAVTFPLLALACRRVLVVRLGFVLALRLLRLARLLLCSVAAGDDVCVFDGELDDQALALVFHGFLLRLLALGRLALDLVVDGVAVEPAQAHQRVTVRVVFDETVTSAPACASFLAHLGTLFCLEDHLGLAHDTLPALLTDLLSNDHLFSTTCDFGFAELLALAVVDVLCEADNTLTRQLLEVFRCDRARDVADGQTCQRKVEGGVFLDLLSA</sequence>
<organism evidence="1 2">
    <name type="scientific">Epicoccum nigrum</name>
    <name type="common">Soil fungus</name>
    <name type="synonym">Epicoccum purpurascens</name>
    <dbReference type="NCBI Taxonomy" id="105696"/>
    <lineage>
        <taxon>Eukaryota</taxon>
        <taxon>Fungi</taxon>
        <taxon>Dikarya</taxon>
        <taxon>Ascomycota</taxon>
        <taxon>Pezizomycotina</taxon>
        <taxon>Dothideomycetes</taxon>
        <taxon>Pleosporomycetidae</taxon>
        <taxon>Pleosporales</taxon>
        <taxon>Pleosporineae</taxon>
        <taxon>Didymellaceae</taxon>
        <taxon>Epicoccum</taxon>
    </lineage>
</organism>
<accession>A0A1Y2LK87</accession>